<dbReference type="InterPro" id="IPR011009">
    <property type="entry name" value="Kinase-like_dom_sf"/>
</dbReference>
<gene>
    <name evidence="4" type="ORF">BDK51DRAFT_41784</name>
</gene>
<dbReference type="InterPro" id="IPR000719">
    <property type="entry name" value="Prot_kinase_dom"/>
</dbReference>
<dbReference type="PANTHER" id="PTHR48014">
    <property type="entry name" value="SERINE/THREONINE-PROTEIN KINASE FRAY2"/>
    <property type="match status" value="1"/>
</dbReference>
<evidence type="ECO:0000259" key="3">
    <source>
        <dbReference type="PROSITE" id="PS50011"/>
    </source>
</evidence>
<name>A0A4P9WCQ7_9FUNG</name>
<dbReference type="InterPro" id="IPR008266">
    <property type="entry name" value="Tyr_kinase_AS"/>
</dbReference>
<dbReference type="Pfam" id="PF00069">
    <property type="entry name" value="Pkinase"/>
    <property type="match status" value="1"/>
</dbReference>
<dbReference type="EMBL" id="KZ996118">
    <property type="protein sequence ID" value="RKO89393.1"/>
    <property type="molecule type" value="Genomic_DNA"/>
</dbReference>
<evidence type="ECO:0000313" key="4">
    <source>
        <dbReference type="EMBL" id="RKO89393.1"/>
    </source>
</evidence>
<feature type="compositionally biased region" description="Polar residues" evidence="2">
    <location>
        <begin position="17"/>
        <end position="41"/>
    </location>
</feature>
<dbReference type="PANTHER" id="PTHR48014:SF21">
    <property type="entry name" value="SERINE_THREONINE-PROTEIN KINASE FRAY2"/>
    <property type="match status" value="1"/>
</dbReference>
<dbReference type="Gene3D" id="3.30.200.20">
    <property type="entry name" value="Phosphorylase Kinase, domain 1"/>
    <property type="match status" value="1"/>
</dbReference>
<dbReference type="Proteomes" id="UP000269721">
    <property type="component" value="Unassembled WGS sequence"/>
</dbReference>
<feature type="region of interest" description="Disordered" evidence="2">
    <location>
        <begin position="1"/>
        <end position="41"/>
    </location>
</feature>
<dbReference type="SUPFAM" id="SSF56112">
    <property type="entry name" value="Protein kinase-like (PK-like)"/>
    <property type="match status" value="1"/>
</dbReference>
<dbReference type="PROSITE" id="PS00109">
    <property type="entry name" value="PROTEIN_KINASE_TYR"/>
    <property type="match status" value="1"/>
</dbReference>
<dbReference type="GO" id="GO:0043539">
    <property type="term" value="F:protein serine/threonine kinase activator activity"/>
    <property type="evidence" value="ECO:0007669"/>
    <property type="project" value="InterPro"/>
</dbReference>
<evidence type="ECO:0000256" key="2">
    <source>
        <dbReference type="SAM" id="MobiDB-lite"/>
    </source>
</evidence>
<dbReference type="PROSITE" id="PS50011">
    <property type="entry name" value="PROTEIN_KINASE_DOM"/>
    <property type="match status" value="1"/>
</dbReference>
<dbReference type="InterPro" id="IPR047173">
    <property type="entry name" value="STRAD_A/B-like"/>
</dbReference>
<dbReference type="GO" id="GO:0006611">
    <property type="term" value="P:protein export from nucleus"/>
    <property type="evidence" value="ECO:0007669"/>
    <property type="project" value="TreeGrafter"/>
</dbReference>
<reference evidence="5" key="1">
    <citation type="journal article" date="2018" name="Nat. Microbiol.">
        <title>Leveraging single-cell genomics to expand the fungal tree of life.</title>
        <authorList>
            <person name="Ahrendt S.R."/>
            <person name="Quandt C.A."/>
            <person name="Ciobanu D."/>
            <person name="Clum A."/>
            <person name="Salamov A."/>
            <person name="Andreopoulos B."/>
            <person name="Cheng J.F."/>
            <person name="Woyke T."/>
            <person name="Pelin A."/>
            <person name="Henrissat B."/>
            <person name="Reynolds N.K."/>
            <person name="Benny G.L."/>
            <person name="Smith M.E."/>
            <person name="James T.Y."/>
            <person name="Grigoriev I.V."/>
        </authorList>
    </citation>
    <scope>NUCLEOTIDE SEQUENCE [LARGE SCALE GENOMIC DNA]</scope>
</reference>
<feature type="domain" description="Protein kinase" evidence="3">
    <location>
        <begin position="64"/>
        <end position="362"/>
    </location>
</feature>
<keyword evidence="4" id="KW-0808">Transferase</keyword>
<dbReference type="GO" id="GO:0005524">
    <property type="term" value="F:ATP binding"/>
    <property type="evidence" value="ECO:0007669"/>
    <property type="project" value="InterPro"/>
</dbReference>
<dbReference type="OrthoDB" id="248923at2759"/>
<organism evidence="4 5">
    <name type="scientific">Blyttiomyces helicus</name>
    <dbReference type="NCBI Taxonomy" id="388810"/>
    <lineage>
        <taxon>Eukaryota</taxon>
        <taxon>Fungi</taxon>
        <taxon>Fungi incertae sedis</taxon>
        <taxon>Chytridiomycota</taxon>
        <taxon>Chytridiomycota incertae sedis</taxon>
        <taxon>Chytridiomycetes</taxon>
        <taxon>Chytridiomycetes incertae sedis</taxon>
        <taxon>Blyttiomyces</taxon>
    </lineage>
</organism>
<sequence length="418" mass="47218">MEATTGESQTKRERQASVRSTDLSHSARQRQGSNASGRSTLSGIFHSRREQAPSRFTSNINDYELLTDIGGIDDISFLYLAKHGPTSEYVAMKYTDLTLSPDYEFIDEIIRTVRNTNLCKHPNILPYWTTFVENERLWTVTMPMRAGSCRKIMKTSFPEGFTETIVATILKEVLRAIVYLHENHMIHNDIRADNILLDTNGEVRLTGLRQMSSLSQNGEYIESVFSRVGDNIEWAAPEVMAQVDIYSFGITALELAYNRTPFDDWPPLKASSRFLPLHFLALSLIPTFMALSMGYPPYLSHNTFLVALPREQVLLSKLDFDCPSPAGQKLMSHQFFKMVKSCISKDPSARLSAHEILEHPFLKNAKNAHYLESHVIKKQGKEAALGRRLGSSIMAGAFHNDPAFRDQLTNEPICPDLP</sequence>
<dbReference type="GO" id="GO:0004672">
    <property type="term" value="F:protein kinase activity"/>
    <property type="evidence" value="ECO:0007669"/>
    <property type="project" value="InterPro"/>
</dbReference>
<protein>
    <submittedName>
        <fullName evidence="4">Kinase-like domain-containing protein</fullName>
    </submittedName>
</protein>
<comment type="similarity">
    <text evidence="1">Belongs to the protein kinase superfamily. STE Ser/Thr protein kinase family. STE20 subfamily.</text>
</comment>
<dbReference type="Gene3D" id="1.10.510.10">
    <property type="entry name" value="Transferase(Phosphotransferase) domain 1"/>
    <property type="match status" value="1"/>
</dbReference>
<keyword evidence="5" id="KW-1185">Reference proteome</keyword>
<evidence type="ECO:0000256" key="1">
    <source>
        <dbReference type="ARBA" id="ARBA00008874"/>
    </source>
</evidence>
<proteinExistence type="inferred from homology"/>
<accession>A0A4P9WCQ7</accession>
<evidence type="ECO:0000313" key="5">
    <source>
        <dbReference type="Proteomes" id="UP000269721"/>
    </source>
</evidence>
<dbReference type="AlphaFoldDB" id="A0A4P9WCQ7"/>
<dbReference type="GO" id="GO:1902554">
    <property type="term" value="C:serine/threonine protein kinase complex"/>
    <property type="evidence" value="ECO:0007669"/>
    <property type="project" value="TreeGrafter"/>
</dbReference>
<keyword evidence="4" id="KW-0418">Kinase</keyword>